<feature type="region of interest" description="Disordered" evidence="2">
    <location>
        <begin position="332"/>
        <end position="431"/>
    </location>
</feature>
<feature type="compositionally biased region" description="Low complexity" evidence="2">
    <location>
        <begin position="628"/>
        <end position="645"/>
    </location>
</feature>
<keyword evidence="4" id="KW-1185">Reference proteome</keyword>
<dbReference type="EMBL" id="CAUYUJ010006142">
    <property type="protein sequence ID" value="CAK0816249.1"/>
    <property type="molecule type" value="Genomic_DNA"/>
</dbReference>
<gene>
    <name evidence="3" type="ORF">PCOR1329_LOCUS19279</name>
</gene>
<protein>
    <submittedName>
        <fullName evidence="3">Uncharacterized protein</fullName>
    </submittedName>
</protein>
<proteinExistence type="predicted"/>
<feature type="region of interest" description="Disordered" evidence="2">
    <location>
        <begin position="540"/>
        <end position="696"/>
    </location>
</feature>
<evidence type="ECO:0000313" key="4">
    <source>
        <dbReference type="Proteomes" id="UP001189429"/>
    </source>
</evidence>
<feature type="coiled-coil region" evidence="1">
    <location>
        <begin position="50"/>
        <end position="102"/>
    </location>
</feature>
<evidence type="ECO:0000313" key="3">
    <source>
        <dbReference type="EMBL" id="CAK0816249.1"/>
    </source>
</evidence>
<comment type="caution">
    <text evidence="3">The sequence shown here is derived from an EMBL/GenBank/DDBJ whole genome shotgun (WGS) entry which is preliminary data.</text>
</comment>
<reference evidence="3" key="1">
    <citation type="submission" date="2023-10" db="EMBL/GenBank/DDBJ databases">
        <authorList>
            <person name="Chen Y."/>
            <person name="Shah S."/>
            <person name="Dougan E. K."/>
            <person name="Thang M."/>
            <person name="Chan C."/>
        </authorList>
    </citation>
    <scope>NUCLEOTIDE SEQUENCE [LARGE SCALE GENOMIC DNA]</scope>
</reference>
<keyword evidence="1" id="KW-0175">Coiled coil</keyword>
<feature type="region of interest" description="Disordered" evidence="2">
    <location>
        <begin position="710"/>
        <end position="808"/>
    </location>
</feature>
<organism evidence="3 4">
    <name type="scientific">Prorocentrum cordatum</name>
    <dbReference type="NCBI Taxonomy" id="2364126"/>
    <lineage>
        <taxon>Eukaryota</taxon>
        <taxon>Sar</taxon>
        <taxon>Alveolata</taxon>
        <taxon>Dinophyceae</taxon>
        <taxon>Prorocentrales</taxon>
        <taxon>Prorocentraceae</taxon>
        <taxon>Prorocentrum</taxon>
    </lineage>
</organism>
<feature type="coiled-coil region" evidence="1">
    <location>
        <begin position="297"/>
        <end position="331"/>
    </location>
</feature>
<feature type="region of interest" description="Disordered" evidence="2">
    <location>
        <begin position="136"/>
        <end position="172"/>
    </location>
</feature>
<evidence type="ECO:0000256" key="2">
    <source>
        <dbReference type="SAM" id="MobiDB-lite"/>
    </source>
</evidence>
<feature type="non-terminal residue" evidence="3">
    <location>
        <position position="808"/>
    </location>
</feature>
<feature type="compositionally biased region" description="Basic and acidic residues" evidence="2">
    <location>
        <begin position="352"/>
        <end position="364"/>
    </location>
</feature>
<sequence>MTNDPASREIVEECRHGLLAMEGSLDGAAVAESLWQVCVKFSARWNYDPNGTLTKRNEELQRRVAHLQAQSLRESAQLHIHIRKIEKRFSELQAHAQELEKSSLMGPAMTRHRSSVKPAGSSASSVKTTRTAMGSVGIAGAGSTGHSFSPGGRVSRANTGEGDAGGLRRPTVPNLLESSGGGPGGLMAAADTTGSFVGSGRGLQAPPPLLAAPGGGFEPMPRLEDDECIRYSVVPAQLEEMDHEIFEPILSFDKDQQELMVDLVNEKVRRILTLDPSKWQNGRLPFGLRPDDVTPEMANLEAQLASLKGLLKDANDEIAELKGEVLSLSGQLGSRRNASKHHVRAHGAAAATKDHEKSPRAAEHRRSRGQLEMQQEGDDREGNDDQAASPARDRSRSQSPSPRPSPGRGNGRLSPSPRAGDVSDDELASGQMSPTTAAAFAGMTEEEQKLHMRIKELENMLKKLEKKGQDGATSDIASSKRALELATEALMRQSQVMHKVLKQVSAVVAVSRTVKEQKADAMMKKMGQAAEAAGTLLPIAPDSYDWRDTPPDGSASRSRGRPSPAPKAKRGARPGDGERSPGGRPAAASSGAPQGAAAHAAHGHAAGAAEGARGGSSPAGSSPGGPRGRAAAQQALGTAPLQAQAQELQGSAAAGRKERQSEPEAEPTSQHPRAQPAPGQALASAQLRGSMPELMSDLSAEERLMYRSGSSFFGSRPVSGGGSAFDGSPSMSMRGSISGLRRFSRPPSAGYDRFHGVTSEPSPGRASLRRRRAPAEPGEGGVARFHSGTQTDPWNPGESPSPRARFVG</sequence>
<name>A0ABN9RCH5_9DINO</name>
<dbReference type="Proteomes" id="UP001189429">
    <property type="component" value="Unassembled WGS sequence"/>
</dbReference>
<feature type="compositionally biased region" description="Low complexity" evidence="2">
    <location>
        <begin position="582"/>
        <end position="621"/>
    </location>
</feature>
<feature type="compositionally biased region" description="Acidic residues" evidence="2">
    <location>
        <begin position="375"/>
        <end position="384"/>
    </location>
</feature>
<evidence type="ECO:0000256" key="1">
    <source>
        <dbReference type="SAM" id="Coils"/>
    </source>
</evidence>
<accession>A0ABN9RCH5</accession>